<proteinExistence type="predicted"/>
<evidence type="ECO:0000313" key="3">
    <source>
        <dbReference type="EMBL" id="CAF9928245.1"/>
    </source>
</evidence>
<dbReference type="Gene3D" id="3.20.20.80">
    <property type="entry name" value="Glycosidases"/>
    <property type="match status" value="1"/>
</dbReference>
<dbReference type="InterPro" id="IPR031728">
    <property type="entry name" value="GlcAase_C"/>
</dbReference>
<feature type="transmembrane region" description="Helical" evidence="1">
    <location>
        <begin position="79"/>
        <end position="103"/>
    </location>
</feature>
<protein>
    <recommendedName>
        <fullName evidence="2">Beta-glucuronidase C-terminal domain-containing protein</fullName>
    </recommendedName>
</protein>
<dbReference type="InterPro" id="IPR013780">
    <property type="entry name" value="Glyco_hydro_b"/>
</dbReference>
<comment type="caution">
    <text evidence="3">The sequence shown here is derived from an EMBL/GenBank/DDBJ whole genome shotgun (WGS) entry which is preliminary data.</text>
</comment>
<keyword evidence="4" id="KW-1185">Reference proteome</keyword>
<keyword evidence="1" id="KW-0812">Transmembrane</keyword>
<accession>A0A8H3FQR3</accession>
<gene>
    <name evidence="3" type="ORF">GOMPHAMPRED_004632</name>
</gene>
<evidence type="ECO:0000259" key="2">
    <source>
        <dbReference type="Pfam" id="PF16862"/>
    </source>
</evidence>
<dbReference type="AlphaFoldDB" id="A0A8H3FQR3"/>
<reference evidence="3" key="1">
    <citation type="submission" date="2021-03" db="EMBL/GenBank/DDBJ databases">
        <authorList>
            <person name="Tagirdzhanova G."/>
        </authorList>
    </citation>
    <scope>NUCLEOTIDE SEQUENCE</scope>
</reference>
<name>A0A8H3FQR3_9LECA</name>
<dbReference type="SUPFAM" id="SSF51445">
    <property type="entry name" value="(Trans)glycosidases"/>
    <property type="match status" value="1"/>
</dbReference>
<dbReference type="InterPro" id="IPR017853">
    <property type="entry name" value="GH"/>
</dbReference>
<feature type="domain" description="Beta-glucuronidase C-terminal" evidence="2">
    <location>
        <begin position="520"/>
        <end position="636"/>
    </location>
</feature>
<dbReference type="PANTHER" id="PTHR36183:SF2">
    <property type="entry name" value="BETA-GLUCURONIDASE C-TERMINAL DOMAIN-CONTAINING PROTEIN"/>
    <property type="match status" value="1"/>
</dbReference>
<keyword evidence="1" id="KW-1133">Transmembrane helix</keyword>
<evidence type="ECO:0000256" key="1">
    <source>
        <dbReference type="SAM" id="Phobius"/>
    </source>
</evidence>
<dbReference type="Proteomes" id="UP000664169">
    <property type="component" value="Unassembled WGS sequence"/>
</dbReference>
<dbReference type="Pfam" id="PF16862">
    <property type="entry name" value="Glyco_hydro_79C"/>
    <property type="match status" value="1"/>
</dbReference>
<sequence length="645" mass="69600">MNYHGHTAESVGMNKICKVLCYVLSRYRLLDFRRMLTSSQQVDNHYRVTIEALPPEVLPEKTRAPTKTSLLTKLRARPCLSASIILLLLGGVLALVVGLVVGLRGSSSSTSAADSNGGSSSSNVAIVSVPGISPAISVAPLQSNFVSFAIEYAFLPEFAGDTTNPNQFSYNVLSNIESISGMMPYVRVGGDSADTAMYVPGQSNATAVTFQNVDGNIKFGSVSIGPSFFKSFETWPGVKFIVGLNLKDASSTTEGLNSMLASVAASCGSLKDTLLWWEYGNEPDRYGRKPSIWNTTSYVEDWKLGATKINDSLQENCPDMASDGRFGFVGPSLFKAGRLSPVDIITNGYNSDNLVKEYALHHYMADCHKVACDQQSMLLNHTYIKSSLTNVTDQMTDISEALPPNLSPPATFVLDEISMFLSPDNAPPGTSDTFGAALWALDFSLYCACIGISRIHMQQGLRFNYNSWSPIDMVDIPMDVYPVYYGNIAAASALGNFTSDSEAPRVVELDIPEADEFEAAYAIYQQGKILSRIVVVNLNQFNSTSGASQRPNRVYTFDLPNSTNGSTPFSQNGFTVPVARLAAAGADSKDGVTYNGYSYQYRLAQGKAAKINNSPEVATVLNGQVQISVPDSSAVILDLQSGHSP</sequence>
<organism evidence="3 4">
    <name type="scientific">Gomphillus americanus</name>
    <dbReference type="NCBI Taxonomy" id="1940652"/>
    <lineage>
        <taxon>Eukaryota</taxon>
        <taxon>Fungi</taxon>
        <taxon>Dikarya</taxon>
        <taxon>Ascomycota</taxon>
        <taxon>Pezizomycotina</taxon>
        <taxon>Lecanoromycetes</taxon>
        <taxon>OSLEUM clade</taxon>
        <taxon>Ostropomycetidae</taxon>
        <taxon>Ostropales</taxon>
        <taxon>Graphidaceae</taxon>
        <taxon>Gomphilloideae</taxon>
        <taxon>Gomphillus</taxon>
    </lineage>
</organism>
<dbReference type="InterPro" id="IPR052974">
    <property type="entry name" value="GH79_Enzymes"/>
</dbReference>
<dbReference type="PANTHER" id="PTHR36183">
    <property type="entry name" value="BETA-GLUCURONIDASE"/>
    <property type="match status" value="1"/>
</dbReference>
<keyword evidence="1" id="KW-0472">Membrane</keyword>
<dbReference type="EMBL" id="CAJPDQ010000029">
    <property type="protein sequence ID" value="CAF9928245.1"/>
    <property type="molecule type" value="Genomic_DNA"/>
</dbReference>
<dbReference type="OrthoDB" id="2831684at2759"/>
<evidence type="ECO:0000313" key="4">
    <source>
        <dbReference type="Proteomes" id="UP000664169"/>
    </source>
</evidence>
<dbReference type="Gene3D" id="2.60.40.1180">
    <property type="entry name" value="Golgi alpha-mannosidase II"/>
    <property type="match status" value="1"/>
</dbReference>